<reference evidence="1 2" key="1">
    <citation type="submission" date="2005-09" db="EMBL/GenBank/DDBJ databases">
        <authorList>
            <person name="Mural R.J."/>
            <person name="Li P.W."/>
            <person name="Adams M.D."/>
            <person name="Amanatides P.G."/>
            <person name="Baden-Tillson H."/>
            <person name="Barnstead M."/>
            <person name="Chin S.H."/>
            <person name="Dew I."/>
            <person name="Evans C.A."/>
            <person name="Ferriera S."/>
            <person name="Flanigan M."/>
            <person name="Fosler C."/>
            <person name="Glodek A."/>
            <person name="Gu Z."/>
            <person name="Holt R.A."/>
            <person name="Jennings D."/>
            <person name="Kraft C.L."/>
            <person name="Lu F."/>
            <person name="Nguyen T."/>
            <person name="Nusskern D.R."/>
            <person name="Pfannkoch C.M."/>
            <person name="Sitter C."/>
            <person name="Sutton G.G."/>
            <person name="Venter J.C."/>
            <person name="Wang Z."/>
            <person name="Woodage T."/>
            <person name="Zheng X.H."/>
            <person name="Zhong F."/>
        </authorList>
    </citation>
    <scope>NUCLEOTIDE SEQUENCE [LARGE SCALE GENOMIC DNA]</scope>
    <source>
        <strain>BN</strain>
        <strain evidence="2">Sprague-Dawley</strain>
    </source>
</reference>
<name>A6IGA1_RAT</name>
<proteinExistence type="predicted"/>
<sequence>MAIYAGHLQSTSVRCCLKQNTVSESTGYFSLTSLSIHSRQGMRYKKSCTGQQDKGKSQRKKKLGRKVWYLCA</sequence>
<dbReference type="Proteomes" id="UP000234681">
    <property type="component" value="Chromosome 7"/>
</dbReference>
<dbReference type="EMBL" id="CH473960">
    <property type="protein sequence ID" value="EDM16797.1"/>
    <property type="molecule type" value="Genomic_DNA"/>
</dbReference>
<evidence type="ECO:0000313" key="1">
    <source>
        <dbReference type="EMBL" id="EDM16797.1"/>
    </source>
</evidence>
<protein>
    <submittedName>
        <fullName evidence="1">RCG48792</fullName>
    </submittedName>
</protein>
<gene>
    <name evidence="1" type="ORF">rCG_48792</name>
</gene>
<accession>A6IGA1</accession>
<dbReference type="AlphaFoldDB" id="A6IGA1"/>
<organism evidence="1 2">
    <name type="scientific">Rattus norvegicus</name>
    <name type="common">Rat</name>
    <dbReference type="NCBI Taxonomy" id="10116"/>
    <lineage>
        <taxon>Eukaryota</taxon>
        <taxon>Metazoa</taxon>
        <taxon>Chordata</taxon>
        <taxon>Craniata</taxon>
        <taxon>Vertebrata</taxon>
        <taxon>Euteleostomi</taxon>
        <taxon>Mammalia</taxon>
        <taxon>Eutheria</taxon>
        <taxon>Euarchontoglires</taxon>
        <taxon>Glires</taxon>
        <taxon>Rodentia</taxon>
        <taxon>Myomorpha</taxon>
        <taxon>Muroidea</taxon>
        <taxon>Muridae</taxon>
        <taxon>Murinae</taxon>
        <taxon>Rattus</taxon>
    </lineage>
</organism>
<evidence type="ECO:0000313" key="2">
    <source>
        <dbReference type="Proteomes" id="UP000234681"/>
    </source>
</evidence>